<reference evidence="2 3" key="1">
    <citation type="submission" date="2020-04" db="EMBL/GenBank/DDBJ databases">
        <authorList>
            <person name="De Canck E."/>
        </authorList>
    </citation>
    <scope>NUCLEOTIDE SEQUENCE [LARGE SCALE GENOMIC DNA]</scope>
    <source>
        <strain evidence="2 3">LMG 28688</strain>
    </source>
</reference>
<dbReference type="AlphaFoldDB" id="A0A6J5FRZ1"/>
<feature type="transmembrane region" description="Helical" evidence="1">
    <location>
        <begin position="64"/>
        <end position="89"/>
    </location>
</feature>
<organism evidence="2 3">
    <name type="scientific">Paraburkholderia caffeinitolerans</name>
    <dbReference type="NCBI Taxonomy" id="1723730"/>
    <lineage>
        <taxon>Bacteria</taxon>
        <taxon>Pseudomonadati</taxon>
        <taxon>Pseudomonadota</taxon>
        <taxon>Betaproteobacteria</taxon>
        <taxon>Burkholderiales</taxon>
        <taxon>Burkholderiaceae</taxon>
        <taxon>Paraburkholderia</taxon>
    </lineage>
</organism>
<name>A0A6J5FRZ1_9BURK</name>
<proteinExistence type="predicted"/>
<gene>
    <name evidence="2" type="ORF">LMG28688_02063</name>
</gene>
<keyword evidence="3" id="KW-1185">Reference proteome</keyword>
<keyword evidence="1" id="KW-1133">Transmembrane helix</keyword>
<keyword evidence="1" id="KW-0812">Transmembrane</keyword>
<protein>
    <recommendedName>
        <fullName evidence="4">DUF1003 domain-containing protein</fullName>
    </recommendedName>
</protein>
<evidence type="ECO:0000313" key="2">
    <source>
        <dbReference type="EMBL" id="CAB3785555.1"/>
    </source>
</evidence>
<dbReference type="Proteomes" id="UP000494119">
    <property type="component" value="Unassembled WGS sequence"/>
</dbReference>
<evidence type="ECO:0000256" key="1">
    <source>
        <dbReference type="SAM" id="Phobius"/>
    </source>
</evidence>
<keyword evidence="1" id="KW-0472">Membrane</keyword>
<accession>A0A6J5FRZ1</accession>
<dbReference type="EMBL" id="CADIKL010000008">
    <property type="protein sequence ID" value="CAB3785555.1"/>
    <property type="molecule type" value="Genomic_DNA"/>
</dbReference>
<feature type="transmembrane region" description="Helical" evidence="1">
    <location>
        <begin position="33"/>
        <end position="58"/>
    </location>
</feature>
<evidence type="ECO:0008006" key="4">
    <source>
        <dbReference type="Google" id="ProtNLM"/>
    </source>
</evidence>
<evidence type="ECO:0000313" key="3">
    <source>
        <dbReference type="Proteomes" id="UP000494119"/>
    </source>
</evidence>
<sequence>MKTDTEASARVEERKKAGPHLTAHEHVGLNGRIAVAITNVVGTMWCAYVFAAIALVSLPSAIQGGVAALVAWLAQTFLQLVLLSVIMVGQKVAAAASDKQALQTYKDAEALLKLQDEMRRLIEINNTLTEAIHGAVQEMRNPAARQPSVTGESRPQTR</sequence>